<dbReference type="InterPro" id="IPR020904">
    <property type="entry name" value="Sc_DH/Rdtase_CS"/>
</dbReference>
<dbReference type="InterPro" id="IPR036291">
    <property type="entry name" value="NAD(P)-bd_dom_sf"/>
</dbReference>
<dbReference type="PATRIC" id="fig|1262666.3.peg.1435"/>
<organism evidence="3 4">
    <name type="scientific">Desulfocurvibacter africanus PCS</name>
    <dbReference type="NCBI Taxonomy" id="1262666"/>
    <lineage>
        <taxon>Bacteria</taxon>
        <taxon>Pseudomonadati</taxon>
        <taxon>Thermodesulfobacteriota</taxon>
        <taxon>Desulfovibrionia</taxon>
        <taxon>Desulfovibrionales</taxon>
        <taxon>Desulfovibrionaceae</taxon>
        <taxon>Desulfocurvibacter</taxon>
    </lineage>
</organism>
<dbReference type="PRINTS" id="PR01713">
    <property type="entry name" value="NUCEPIMERASE"/>
</dbReference>
<dbReference type="SUPFAM" id="SSF51735">
    <property type="entry name" value="NAD(P)-binding Rossmann-fold domains"/>
    <property type="match status" value="1"/>
</dbReference>
<dbReference type="AlphaFoldDB" id="M5PTT8"/>
<gene>
    <name evidence="3" type="ORF">PCS_01417</name>
</gene>
<dbReference type="Pfam" id="PF01370">
    <property type="entry name" value="Epimerase"/>
    <property type="match status" value="1"/>
</dbReference>
<dbReference type="Gene3D" id="3.90.25.10">
    <property type="entry name" value="UDP-galactose 4-epimerase, domain 1"/>
    <property type="match status" value="1"/>
</dbReference>
<evidence type="ECO:0000259" key="2">
    <source>
        <dbReference type="Pfam" id="PF01370"/>
    </source>
</evidence>
<evidence type="ECO:0000313" key="3">
    <source>
        <dbReference type="EMBL" id="EMG37767.1"/>
    </source>
</evidence>
<comment type="caution">
    <text evidence="3">The sequence shown here is derived from an EMBL/GenBank/DDBJ whole genome shotgun (WGS) entry which is preliminary data.</text>
</comment>
<dbReference type="InterPro" id="IPR001509">
    <property type="entry name" value="Epimerase_deHydtase"/>
</dbReference>
<name>M5PTT8_DESAF</name>
<comment type="similarity">
    <text evidence="1">Belongs to the NAD(P)-dependent epimerase/dehydratase family.</text>
</comment>
<dbReference type="CDD" id="cd05256">
    <property type="entry name" value="UDP_AE_SDR_e"/>
    <property type="match status" value="1"/>
</dbReference>
<evidence type="ECO:0000313" key="4">
    <source>
        <dbReference type="Proteomes" id="UP000011922"/>
    </source>
</evidence>
<dbReference type="EMBL" id="AOSV01000013">
    <property type="protein sequence ID" value="EMG37767.1"/>
    <property type="molecule type" value="Genomic_DNA"/>
</dbReference>
<dbReference type="PANTHER" id="PTHR43000">
    <property type="entry name" value="DTDP-D-GLUCOSE 4,6-DEHYDRATASE-RELATED"/>
    <property type="match status" value="1"/>
</dbReference>
<proteinExistence type="inferred from homology"/>
<feature type="domain" description="NAD-dependent epimerase/dehydratase" evidence="2">
    <location>
        <begin position="18"/>
        <end position="264"/>
    </location>
</feature>
<dbReference type="Gene3D" id="3.40.50.720">
    <property type="entry name" value="NAD(P)-binding Rossmann-like Domain"/>
    <property type="match status" value="1"/>
</dbReference>
<dbReference type="RefSeq" id="WP_005985527.1">
    <property type="nucleotide sequence ID" value="NZ_AOSV01000013.1"/>
</dbReference>
<sequence>MSHYDIVRQILSRQPRRWLVTGVAGFIGSNILQALLQLDQHVLGVDSFLTGKRDNLVQVRQTVSPSQWARFNLVEGDVREQGLMRWLCTGVDHVLHQAALGSVPWSIDDPLATHEHNLTGFLMMLQAAKNARVRSFVYASSSAVYGNDPALPVCEDAGCMPLSPYAASKLGDEIYAHAFAKSYGFKAIGLRYFNIFGPRQDPSGAYAAVIPLWFSQLIRGEKVHINGDGETTRDFCYVEDCVQANILASVSERKEAQGEVYNIALGRSTSLNNLFSDIRGLVAARVSEAARMDPAYRDFRPGDVRHSVADTSKAQRLLSFAPEYSVSDGLAKAADWYMGHLAEPAVAA</sequence>
<dbReference type="PROSITE" id="PS00061">
    <property type="entry name" value="ADH_SHORT"/>
    <property type="match status" value="1"/>
</dbReference>
<protein>
    <submittedName>
        <fullName evidence="3">Nucleoside-diphosphate-sugar epimerase</fullName>
    </submittedName>
</protein>
<dbReference type="OrthoDB" id="9801785at2"/>
<evidence type="ECO:0000256" key="1">
    <source>
        <dbReference type="ARBA" id="ARBA00007637"/>
    </source>
</evidence>
<accession>M5PTT8</accession>
<dbReference type="Proteomes" id="UP000011922">
    <property type="component" value="Unassembled WGS sequence"/>
</dbReference>
<reference evidence="3 4" key="1">
    <citation type="journal article" date="2013" name="Genome Announc.">
        <title>Draft Genome Sequence for Desulfovibrio africanus Strain PCS.</title>
        <authorList>
            <person name="Brown S.D."/>
            <person name="Utturkar S.M."/>
            <person name="Arkin A.P."/>
            <person name="Deutschbauer A.M."/>
            <person name="Elias D.A."/>
            <person name="Hazen T.C."/>
            <person name="Chakraborty R."/>
        </authorList>
    </citation>
    <scope>NUCLEOTIDE SEQUENCE [LARGE SCALE GENOMIC DNA]</scope>
    <source>
        <strain evidence="3 4">PCS</strain>
    </source>
</reference>